<name>A0AA38C3X0_TAXCH</name>
<sequence length="163" mass="18460">MYGTDQDGGGLHSSENLVSKYFVELHEYDSIPQQIWEGKLHVECHSIPPAHSQISATGKESIQIGGIVNAIPSFFSRVAREDHREYKRSISSIQTLRVWIFFFAGSGHFPNQEVNQVLRELVWLLQSKFDQRSLPSGPSLKNVRVQQLDEAYSLEELSEADAD</sequence>
<dbReference type="Proteomes" id="UP000824469">
    <property type="component" value="Unassembled WGS sequence"/>
</dbReference>
<comment type="caution">
    <text evidence="1">The sequence shown here is derived from an EMBL/GenBank/DDBJ whole genome shotgun (WGS) entry which is preliminary data.</text>
</comment>
<evidence type="ECO:0000313" key="1">
    <source>
        <dbReference type="EMBL" id="KAH9289113.1"/>
    </source>
</evidence>
<organism evidence="1 2">
    <name type="scientific">Taxus chinensis</name>
    <name type="common">Chinese yew</name>
    <name type="synonym">Taxus wallichiana var. chinensis</name>
    <dbReference type="NCBI Taxonomy" id="29808"/>
    <lineage>
        <taxon>Eukaryota</taxon>
        <taxon>Viridiplantae</taxon>
        <taxon>Streptophyta</taxon>
        <taxon>Embryophyta</taxon>
        <taxon>Tracheophyta</taxon>
        <taxon>Spermatophyta</taxon>
        <taxon>Pinopsida</taxon>
        <taxon>Pinidae</taxon>
        <taxon>Conifers II</taxon>
        <taxon>Cupressales</taxon>
        <taxon>Taxaceae</taxon>
        <taxon>Taxus</taxon>
    </lineage>
</organism>
<keyword evidence="2" id="KW-1185">Reference proteome</keyword>
<evidence type="ECO:0000313" key="2">
    <source>
        <dbReference type="Proteomes" id="UP000824469"/>
    </source>
</evidence>
<dbReference type="EMBL" id="JAHRHJ020003813">
    <property type="protein sequence ID" value="KAH9289113.1"/>
    <property type="molecule type" value="Genomic_DNA"/>
</dbReference>
<reference evidence="1 2" key="1">
    <citation type="journal article" date="2021" name="Nat. Plants">
        <title>The Taxus genome provides insights into paclitaxel biosynthesis.</title>
        <authorList>
            <person name="Xiong X."/>
            <person name="Gou J."/>
            <person name="Liao Q."/>
            <person name="Li Y."/>
            <person name="Zhou Q."/>
            <person name="Bi G."/>
            <person name="Li C."/>
            <person name="Du R."/>
            <person name="Wang X."/>
            <person name="Sun T."/>
            <person name="Guo L."/>
            <person name="Liang H."/>
            <person name="Lu P."/>
            <person name="Wu Y."/>
            <person name="Zhang Z."/>
            <person name="Ro D.K."/>
            <person name="Shang Y."/>
            <person name="Huang S."/>
            <person name="Yan J."/>
        </authorList>
    </citation>
    <scope>NUCLEOTIDE SEQUENCE [LARGE SCALE GENOMIC DNA]</scope>
    <source>
        <strain evidence="1">Ta-2019</strain>
    </source>
</reference>
<proteinExistence type="predicted"/>
<gene>
    <name evidence="1" type="ORF">KI387_033230</name>
</gene>
<dbReference type="AlphaFoldDB" id="A0AA38C3X0"/>
<protein>
    <submittedName>
        <fullName evidence="1">Uncharacterized protein</fullName>
    </submittedName>
</protein>
<accession>A0AA38C3X0</accession>
<feature type="non-terminal residue" evidence="1">
    <location>
        <position position="163"/>
    </location>
</feature>